<name>A0A427BC17_ENSVE</name>
<gene>
    <name evidence="4" type="ORF">B296_00004760</name>
</gene>
<evidence type="ECO:0000313" key="5">
    <source>
        <dbReference type="Proteomes" id="UP000287651"/>
    </source>
</evidence>
<dbReference type="Proteomes" id="UP000287651">
    <property type="component" value="Unassembled WGS sequence"/>
</dbReference>
<comment type="caution">
    <text evidence="4">The sequence shown here is derived from an EMBL/GenBank/DDBJ whole genome shotgun (WGS) entry which is preliminary data.</text>
</comment>
<dbReference type="InterPro" id="IPR004911">
    <property type="entry name" value="Interferon-induced_GILT"/>
</dbReference>
<evidence type="ECO:0000313" key="4">
    <source>
        <dbReference type="EMBL" id="RRT86051.1"/>
    </source>
</evidence>
<feature type="signal peptide" evidence="3">
    <location>
        <begin position="1"/>
        <end position="26"/>
    </location>
</feature>
<accession>A0A427BC17</accession>
<reference evidence="4 5" key="1">
    <citation type="journal article" date="2014" name="Agronomy (Basel)">
        <title>A Draft Genome Sequence for Ensete ventricosum, the Drought-Tolerant Tree Against Hunger.</title>
        <authorList>
            <person name="Harrison J."/>
            <person name="Moore K.A."/>
            <person name="Paszkiewicz K."/>
            <person name="Jones T."/>
            <person name="Grant M."/>
            <person name="Ambacheew D."/>
            <person name="Muzemil S."/>
            <person name="Studholme D.J."/>
        </authorList>
    </citation>
    <scope>NUCLEOTIDE SEQUENCE [LARGE SCALE GENOMIC DNA]</scope>
</reference>
<organism evidence="4 5">
    <name type="scientific">Ensete ventricosum</name>
    <name type="common">Abyssinian banana</name>
    <name type="synonym">Musa ensete</name>
    <dbReference type="NCBI Taxonomy" id="4639"/>
    <lineage>
        <taxon>Eukaryota</taxon>
        <taxon>Viridiplantae</taxon>
        <taxon>Streptophyta</taxon>
        <taxon>Embryophyta</taxon>
        <taxon>Tracheophyta</taxon>
        <taxon>Spermatophyta</taxon>
        <taxon>Magnoliopsida</taxon>
        <taxon>Liliopsida</taxon>
        <taxon>Zingiberales</taxon>
        <taxon>Musaceae</taxon>
        <taxon>Ensete</taxon>
    </lineage>
</organism>
<protein>
    <submittedName>
        <fullName evidence="4">Uncharacterized protein</fullName>
    </submittedName>
</protein>
<evidence type="ECO:0000256" key="1">
    <source>
        <dbReference type="ARBA" id="ARBA00005679"/>
    </source>
</evidence>
<sequence length="100" mass="10705">MATCRIFSARLLLFLVVSFLASSSSASSRVAISTASSPASPRNVSLALYYEILCPYCSNFIVNHLSKVFHDGLISIVDLDLIPYGDARLGSNSTISCQVA</sequence>
<dbReference type="PANTHER" id="PTHR13234">
    <property type="entry name" value="GAMMA-INTERFERON INDUCIBLE LYSOSOMAL THIOL REDUCTASE GILT"/>
    <property type="match status" value="1"/>
</dbReference>
<dbReference type="GO" id="GO:0016671">
    <property type="term" value="F:oxidoreductase activity, acting on a sulfur group of donors, disulfide as acceptor"/>
    <property type="evidence" value="ECO:0007669"/>
    <property type="project" value="InterPro"/>
</dbReference>
<keyword evidence="3" id="KW-0732">Signal</keyword>
<dbReference type="Pfam" id="PF03227">
    <property type="entry name" value="GILT"/>
    <property type="match status" value="1"/>
</dbReference>
<proteinExistence type="inferred from homology"/>
<dbReference type="EMBL" id="AMZH03000020">
    <property type="protein sequence ID" value="RRT86051.1"/>
    <property type="molecule type" value="Genomic_DNA"/>
</dbReference>
<evidence type="ECO:0000256" key="2">
    <source>
        <dbReference type="ARBA" id="ARBA00023180"/>
    </source>
</evidence>
<feature type="chain" id="PRO_5019005575" evidence="3">
    <location>
        <begin position="27"/>
        <end position="100"/>
    </location>
</feature>
<dbReference type="AlphaFoldDB" id="A0A427BC17"/>
<dbReference type="PANTHER" id="PTHR13234:SF75">
    <property type="entry name" value="GAMMA INTERFERON INDUCIBLE LYSOSOMAL THIOL REDUCTASE FAMILY PROTEIN, EXPRESSED"/>
    <property type="match status" value="1"/>
</dbReference>
<keyword evidence="2" id="KW-0325">Glycoprotein</keyword>
<comment type="similarity">
    <text evidence="1">Belongs to the GILT family.</text>
</comment>
<evidence type="ECO:0000256" key="3">
    <source>
        <dbReference type="SAM" id="SignalP"/>
    </source>
</evidence>